<evidence type="ECO:0000313" key="2">
    <source>
        <dbReference type="EMBL" id="GBM86375.1"/>
    </source>
</evidence>
<protein>
    <submittedName>
        <fullName evidence="2">Uncharacterized protein</fullName>
    </submittedName>
</protein>
<evidence type="ECO:0000256" key="1">
    <source>
        <dbReference type="SAM" id="MobiDB-lite"/>
    </source>
</evidence>
<dbReference type="AlphaFoldDB" id="A0A4Y2J8V3"/>
<organism evidence="2 3">
    <name type="scientific">Araneus ventricosus</name>
    <name type="common">Orbweaver spider</name>
    <name type="synonym">Epeira ventricosa</name>
    <dbReference type="NCBI Taxonomy" id="182803"/>
    <lineage>
        <taxon>Eukaryota</taxon>
        <taxon>Metazoa</taxon>
        <taxon>Ecdysozoa</taxon>
        <taxon>Arthropoda</taxon>
        <taxon>Chelicerata</taxon>
        <taxon>Arachnida</taxon>
        <taxon>Araneae</taxon>
        <taxon>Araneomorphae</taxon>
        <taxon>Entelegynae</taxon>
        <taxon>Araneoidea</taxon>
        <taxon>Araneidae</taxon>
        <taxon>Araneus</taxon>
    </lineage>
</organism>
<feature type="compositionally biased region" description="Basic and acidic residues" evidence="1">
    <location>
        <begin position="29"/>
        <end position="38"/>
    </location>
</feature>
<comment type="caution">
    <text evidence="2">The sequence shown here is derived from an EMBL/GenBank/DDBJ whole genome shotgun (WGS) entry which is preliminary data.</text>
</comment>
<gene>
    <name evidence="2" type="ORF">AVEN_60097_1</name>
</gene>
<feature type="region of interest" description="Disordered" evidence="1">
    <location>
        <begin position="19"/>
        <end position="39"/>
    </location>
</feature>
<name>A0A4Y2J8V3_ARAVE</name>
<evidence type="ECO:0000313" key="3">
    <source>
        <dbReference type="Proteomes" id="UP000499080"/>
    </source>
</evidence>
<sequence>MVLRVPQVGNLWSIRFHHSSRKGSSTKMHRNDTKDTDITRSGVYTNEIQFIPNCEELSVNSVGVKRKGHKLQENQGERRNSNLRKEPIK</sequence>
<accession>A0A4Y2J8V3</accession>
<reference evidence="2 3" key="1">
    <citation type="journal article" date="2019" name="Sci. Rep.">
        <title>Orb-weaving spider Araneus ventricosus genome elucidates the spidroin gene catalogue.</title>
        <authorList>
            <person name="Kono N."/>
            <person name="Nakamura H."/>
            <person name="Ohtoshi R."/>
            <person name="Moran D.A.P."/>
            <person name="Shinohara A."/>
            <person name="Yoshida Y."/>
            <person name="Fujiwara M."/>
            <person name="Mori M."/>
            <person name="Tomita M."/>
            <person name="Arakawa K."/>
        </authorList>
    </citation>
    <scope>NUCLEOTIDE SEQUENCE [LARGE SCALE GENOMIC DNA]</scope>
</reference>
<feature type="compositionally biased region" description="Basic and acidic residues" evidence="1">
    <location>
        <begin position="70"/>
        <end position="89"/>
    </location>
</feature>
<keyword evidence="3" id="KW-1185">Reference proteome</keyword>
<dbReference type="Proteomes" id="UP000499080">
    <property type="component" value="Unassembled WGS sequence"/>
</dbReference>
<feature type="region of interest" description="Disordered" evidence="1">
    <location>
        <begin position="66"/>
        <end position="89"/>
    </location>
</feature>
<proteinExistence type="predicted"/>
<dbReference type="EMBL" id="BGPR01003307">
    <property type="protein sequence ID" value="GBM86375.1"/>
    <property type="molecule type" value="Genomic_DNA"/>
</dbReference>